<accession>A0A0A9E0A5</accession>
<organism evidence="1">
    <name type="scientific">Arundo donax</name>
    <name type="common">Giant reed</name>
    <name type="synonym">Donax arundinaceus</name>
    <dbReference type="NCBI Taxonomy" id="35708"/>
    <lineage>
        <taxon>Eukaryota</taxon>
        <taxon>Viridiplantae</taxon>
        <taxon>Streptophyta</taxon>
        <taxon>Embryophyta</taxon>
        <taxon>Tracheophyta</taxon>
        <taxon>Spermatophyta</taxon>
        <taxon>Magnoliopsida</taxon>
        <taxon>Liliopsida</taxon>
        <taxon>Poales</taxon>
        <taxon>Poaceae</taxon>
        <taxon>PACMAD clade</taxon>
        <taxon>Arundinoideae</taxon>
        <taxon>Arundineae</taxon>
        <taxon>Arundo</taxon>
    </lineage>
</organism>
<dbReference type="AlphaFoldDB" id="A0A0A9E0A5"/>
<sequence length="56" mass="7035">MLLSFNQPFLYYLIMRDHLWEDQWFFLHADRMLHLSNDTDLRPHVYHWSTLTKIDL</sequence>
<reference evidence="1" key="2">
    <citation type="journal article" date="2015" name="Data Brief">
        <title>Shoot transcriptome of the giant reed, Arundo donax.</title>
        <authorList>
            <person name="Barrero R.A."/>
            <person name="Guerrero F.D."/>
            <person name="Moolhuijzen P."/>
            <person name="Goolsby J.A."/>
            <person name="Tidwell J."/>
            <person name="Bellgard S.E."/>
            <person name="Bellgard M.I."/>
        </authorList>
    </citation>
    <scope>NUCLEOTIDE SEQUENCE</scope>
    <source>
        <tissue evidence="1">Shoot tissue taken approximately 20 cm above the soil surface</tissue>
    </source>
</reference>
<name>A0A0A9E0A5_ARUDO</name>
<dbReference type="EMBL" id="GBRH01205482">
    <property type="protein sequence ID" value="JAD92413.1"/>
    <property type="molecule type" value="Transcribed_RNA"/>
</dbReference>
<reference evidence="1" key="1">
    <citation type="submission" date="2014-09" db="EMBL/GenBank/DDBJ databases">
        <authorList>
            <person name="Magalhaes I.L.F."/>
            <person name="Oliveira U."/>
            <person name="Santos F.R."/>
            <person name="Vidigal T.H.D.A."/>
            <person name="Brescovit A.D."/>
            <person name="Santos A.J."/>
        </authorList>
    </citation>
    <scope>NUCLEOTIDE SEQUENCE</scope>
    <source>
        <tissue evidence="1">Shoot tissue taken approximately 20 cm above the soil surface</tissue>
    </source>
</reference>
<protein>
    <submittedName>
        <fullName evidence="1">Uncharacterized protein</fullName>
    </submittedName>
</protein>
<evidence type="ECO:0000313" key="1">
    <source>
        <dbReference type="EMBL" id="JAD92413.1"/>
    </source>
</evidence>
<proteinExistence type="predicted"/>